<gene>
    <name evidence="3" type="ORF">ACAM_0749</name>
</gene>
<dbReference type="EMBL" id="AP012489">
    <property type="protein sequence ID" value="BAN90218.1"/>
    <property type="molecule type" value="Genomic_DNA"/>
</dbReference>
<organism evidence="3 4">
    <name type="scientific">Aeropyrum camini SY1 = JCM 12091</name>
    <dbReference type="NCBI Taxonomy" id="1198449"/>
    <lineage>
        <taxon>Archaea</taxon>
        <taxon>Thermoproteota</taxon>
        <taxon>Thermoprotei</taxon>
        <taxon>Desulfurococcales</taxon>
        <taxon>Desulfurococcaceae</taxon>
        <taxon>Aeropyrum</taxon>
    </lineage>
</organism>
<feature type="transmembrane region" description="Helical" evidence="2">
    <location>
        <begin position="38"/>
        <end position="59"/>
    </location>
</feature>
<proteinExistence type="predicted"/>
<reference evidence="3 4" key="1">
    <citation type="journal article" date="2013" name="Appl. Environ. Microbiol.">
        <title>Variation of the Virus-Related Elements within Syntenic Genomes of the Hyperthermophilic Archaeon Aeropyrum.</title>
        <authorList>
            <person name="Daifuku T."/>
            <person name="Yoshida T."/>
            <person name="Kitamura T."/>
            <person name="Kawaichi S."/>
            <person name="Inoue T."/>
            <person name="Nomura K."/>
            <person name="Yoshida Y."/>
            <person name="Kuno S."/>
            <person name="Sako Y."/>
        </authorList>
    </citation>
    <scope>NUCLEOTIDE SEQUENCE [LARGE SCALE GENOMIC DNA]</scope>
    <source>
        <strain evidence="3 4">SY1</strain>
    </source>
</reference>
<feature type="transmembrane region" description="Helical" evidence="2">
    <location>
        <begin position="7"/>
        <end position="32"/>
    </location>
</feature>
<evidence type="ECO:0000256" key="2">
    <source>
        <dbReference type="SAM" id="Phobius"/>
    </source>
</evidence>
<dbReference type="AlphaFoldDB" id="U3TE36"/>
<evidence type="ECO:0000256" key="1">
    <source>
        <dbReference type="SAM" id="MobiDB-lite"/>
    </source>
</evidence>
<dbReference type="RefSeq" id="WP_022541491.1">
    <property type="nucleotide sequence ID" value="NC_022521.1"/>
</dbReference>
<accession>U3TE36</accession>
<keyword evidence="4" id="KW-1185">Reference proteome</keyword>
<protein>
    <submittedName>
        <fullName evidence="3">Predicted transcription regulator containing HTH domain</fullName>
    </submittedName>
</protein>
<keyword evidence="2" id="KW-0812">Transmembrane</keyword>
<keyword evidence="2" id="KW-1133">Transmembrane helix</keyword>
<name>U3TE36_9CREN</name>
<dbReference type="PATRIC" id="fig|1198449.6.peg.756"/>
<sequence length="115" mass="12883">MDRDRLVGFGLLIGSLAVIIVYAYLVFFTGWWELVIKLTGLMAVAGFFGLLAWVGYVLATTPPPKPIEEIEKEIEEELKRLERELEGEGKEVEGKQSGEKPEKAVKSEERESGRA</sequence>
<evidence type="ECO:0000313" key="3">
    <source>
        <dbReference type="EMBL" id="BAN90218.1"/>
    </source>
</evidence>
<keyword evidence="2" id="KW-0472">Membrane</keyword>
<feature type="region of interest" description="Disordered" evidence="1">
    <location>
        <begin position="84"/>
        <end position="115"/>
    </location>
</feature>
<evidence type="ECO:0000313" key="4">
    <source>
        <dbReference type="Proteomes" id="UP000016887"/>
    </source>
</evidence>
<dbReference type="eggNOG" id="arCOG04189">
    <property type="taxonomic scope" value="Archaea"/>
</dbReference>
<dbReference type="Proteomes" id="UP000016887">
    <property type="component" value="Chromosome"/>
</dbReference>
<dbReference type="KEGG" id="acj:ACAM_0749"/>
<dbReference type="GeneID" id="17110141"/>